<evidence type="ECO:0000259" key="8">
    <source>
        <dbReference type="Pfam" id="PF23357"/>
    </source>
</evidence>
<dbReference type="GO" id="GO:0005886">
    <property type="term" value="C:plasma membrane"/>
    <property type="evidence" value="ECO:0007669"/>
    <property type="project" value="UniProtKB-SubCell"/>
</dbReference>
<dbReference type="OrthoDB" id="9794512at2"/>
<dbReference type="PANTHER" id="PTHR30294:SF29">
    <property type="entry name" value="MULTIDRUG ABC TRANSPORTER PERMEASE YBHS-RELATED"/>
    <property type="match status" value="1"/>
</dbReference>
<keyword evidence="5 6" id="KW-0472">Membrane</keyword>
<sequence length="982" mass="108847">MRRHKAKGEVMFQVFKKEFNSFFASPAAWLFMGAFLLVTLFIFFWAEAFFARNIADLKPLFRWMPILLIFLVAALTMRSWSEERRSGTLESLLTSPVSPTRLVFGKFFASLALVALALVLTLPLPVTVSMMGPLDWGPVIGGYLASLFLAAAYIAIGLYMSARTDNPVVALILTTAVAGFFYLLGSNTLTGLVGHEIAGFMSLLGTGSRFDSITRGVLDVRDLYYYLSIVGIFLTLNIFSLERFRWAGNPVSSRHKQWGMIVALAILNFILMNVWLSPIGKARVDLTEGKIYSLSESTRGYLQQLQEPLLIRGYFSSKSHPLLEPLTPQIKDLLEEYQVVGGERVRVEFVDPHTDQSLEEEAADKYGIRPVPFRMASRYEAGVVNSYFDLVVAYGDQYETLSFNDLIEVKGGGDGEPEVLLKNPEYAITRAVKKIANTYQAGGNIFASLQKPVAFQAYISADNKLPESLAELRKSLDEIITDLKTEAGDKLTVSFEDPDANRELANRLQQDYGFGPQIANIFDPKPFWFYMLLQGDGELVQVPLPADLDKSTLKQSITAAVQRMAPGYLKTVALVTPEPAAPANPYMPQPPAGKSYDGLQQVLGENVRMINTDLKDGQVPTNADMLVLLGPDNLDEKQLFAVDQFLMQGGTVMLATSPYDVAITNTLEAKNHSSGMDEWLQHHGLTLEKTMVLDPKNASLAVPVRRRLGSLSLNEIKMMPYPHFPDLRGDTLNGDNPTTSGLGQMTLNWASPIDVDADKNKQRTVTELMRSSDDSWVADSLNVMPDYQQYPSTGFTVPAERGAEVLAVSVDGQFESWFKGKDSPLIEAPEKPESPLALADEINNGAPAEAATTQDAEEKKTVVSSVISRSSDSARIILIGSNTFASDQVLNLASQAQGTFYTQPLEFIQNAIDWSLDDQALLSIRSRAQFARTLEPMQQSSRFFWEYLNYALALGGLGLVWVWRRARKASKQKHYESLLAEV</sequence>
<reference evidence="9 10" key="1">
    <citation type="submission" date="2018-05" db="EMBL/GenBank/DDBJ databases">
        <title>Leucothrix arctica sp. nov., isolated from Arctic seawater.</title>
        <authorList>
            <person name="Choi A."/>
            <person name="Baek K."/>
        </authorList>
    </citation>
    <scope>NUCLEOTIDE SEQUENCE [LARGE SCALE GENOMIC DNA]</scope>
    <source>
        <strain evidence="9 10">JCM 18388</strain>
    </source>
</reference>
<evidence type="ECO:0000256" key="5">
    <source>
        <dbReference type="ARBA" id="ARBA00023136"/>
    </source>
</evidence>
<evidence type="ECO:0000256" key="1">
    <source>
        <dbReference type="ARBA" id="ARBA00004651"/>
    </source>
</evidence>
<dbReference type="Pfam" id="PF09822">
    <property type="entry name" value="ABC_transp_aux"/>
    <property type="match status" value="1"/>
</dbReference>
<evidence type="ECO:0000256" key="3">
    <source>
        <dbReference type="ARBA" id="ARBA00022692"/>
    </source>
</evidence>
<name>A0A317CJ70_9GAMM</name>
<dbReference type="GO" id="GO:0140359">
    <property type="term" value="F:ABC-type transporter activity"/>
    <property type="evidence" value="ECO:0007669"/>
    <property type="project" value="InterPro"/>
</dbReference>
<dbReference type="Pfam" id="PF23357">
    <property type="entry name" value="DUF7088"/>
    <property type="match status" value="2"/>
</dbReference>
<dbReference type="InterPro" id="IPR055396">
    <property type="entry name" value="DUF7088"/>
</dbReference>
<feature type="domain" description="DUF7088" evidence="8">
    <location>
        <begin position="288"/>
        <end position="392"/>
    </location>
</feature>
<proteinExistence type="predicted"/>
<feature type="transmembrane region" description="Helical" evidence="6">
    <location>
        <begin position="136"/>
        <end position="156"/>
    </location>
</feature>
<keyword evidence="3 6" id="KW-0812">Transmembrane</keyword>
<feature type="domain" description="ABC-type uncharacterised transport system" evidence="7">
    <location>
        <begin position="596"/>
        <end position="896"/>
    </location>
</feature>
<evidence type="ECO:0000256" key="2">
    <source>
        <dbReference type="ARBA" id="ARBA00022475"/>
    </source>
</evidence>
<dbReference type="InterPro" id="IPR019196">
    <property type="entry name" value="ABC_transp_unknown"/>
</dbReference>
<keyword evidence="10" id="KW-1185">Reference proteome</keyword>
<dbReference type="Proteomes" id="UP000245539">
    <property type="component" value="Unassembled WGS sequence"/>
</dbReference>
<keyword evidence="4 6" id="KW-1133">Transmembrane helix</keyword>
<dbReference type="EMBL" id="QGKM01000017">
    <property type="protein sequence ID" value="PWQ98231.1"/>
    <property type="molecule type" value="Genomic_DNA"/>
</dbReference>
<comment type="subcellular location">
    <subcellularLocation>
        <location evidence="1">Cell membrane</location>
        <topology evidence="1">Multi-pass membrane protein</topology>
    </subcellularLocation>
</comment>
<protein>
    <submittedName>
        <fullName evidence="9">ABC transporter permease</fullName>
    </submittedName>
</protein>
<accession>A0A317CJ70</accession>
<feature type="domain" description="DUF7088" evidence="8">
    <location>
        <begin position="444"/>
        <end position="517"/>
    </location>
</feature>
<feature type="transmembrane region" description="Helical" evidence="6">
    <location>
        <begin position="223"/>
        <end position="246"/>
    </location>
</feature>
<evidence type="ECO:0000256" key="6">
    <source>
        <dbReference type="SAM" id="Phobius"/>
    </source>
</evidence>
<feature type="transmembrane region" description="Helical" evidence="6">
    <location>
        <begin position="168"/>
        <end position="185"/>
    </location>
</feature>
<comment type="caution">
    <text evidence="9">The sequence shown here is derived from an EMBL/GenBank/DDBJ whole genome shotgun (WGS) entry which is preliminary data.</text>
</comment>
<dbReference type="Pfam" id="PF12679">
    <property type="entry name" value="ABC2_membrane_2"/>
    <property type="match status" value="1"/>
</dbReference>
<evidence type="ECO:0000313" key="9">
    <source>
        <dbReference type="EMBL" id="PWQ98231.1"/>
    </source>
</evidence>
<organism evidence="9 10">
    <name type="scientific">Leucothrix pacifica</name>
    <dbReference type="NCBI Taxonomy" id="1247513"/>
    <lineage>
        <taxon>Bacteria</taxon>
        <taxon>Pseudomonadati</taxon>
        <taxon>Pseudomonadota</taxon>
        <taxon>Gammaproteobacteria</taxon>
        <taxon>Thiotrichales</taxon>
        <taxon>Thiotrichaceae</taxon>
        <taxon>Leucothrix</taxon>
    </lineage>
</organism>
<keyword evidence="2" id="KW-1003">Cell membrane</keyword>
<feature type="transmembrane region" description="Helical" evidence="6">
    <location>
        <begin position="102"/>
        <end position="124"/>
    </location>
</feature>
<evidence type="ECO:0000313" key="10">
    <source>
        <dbReference type="Proteomes" id="UP000245539"/>
    </source>
</evidence>
<evidence type="ECO:0000259" key="7">
    <source>
        <dbReference type="Pfam" id="PF09822"/>
    </source>
</evidence>
<feature type="transmembrane region" description="Helical" evidence="6">
    <location>
        <begin position="258"/>
        <end position="276"/>
    </location>
</feature>
<dbReference type="InterPro" id="IPR051449">
    <property type="entry name" value="ABC-2_transporter_component"/>
</dbReference>
<dbReference type="AlphaFoldDB" id="A0A317CJ70"/>
<gene>
    <name evidence="9" type="ORF">DKW60_08370</name>
</gene>
<dbReference type="PANTHER" id="PTHR30294">
    <property type="entry name" value="MEMBRANE COMPONENT OF ABC TRANSPORTER YHHJ-RELATED"/>
    <property type="match status" value="1"/>
</dbReference>
<evidence type="ECO:0000256" key="4">
    <source>
        <dbReference type="ARBA" id="ARBA00022989"/>
    </source>
</evidence>
<feature type="transmembrane region" description="Helical" evidence="6">
    <location>
        <begin position="944"/>
        <end position="963"/>
    </location>
</feature>
<feature type="transmembrane region" description="Helical" evidence="6">
    <location>
        <begin position="21"/>
        <end position="45"/>
    </location>
</feature>
<feature type="transmembrane region" description="Helical" evidence="6">
    <location>
        <begin position="60"/>
        <end position="81"/>
    </location>
</feature>